<evidence type="ECO:0000313" key="4">
    <source>
        <dbReference type="EMBL" id="CAE8613715.1"/>
    </source>
</evidence>
<evidence type="ECO:0000259" key="3">
    <source>
        <dbReference type="Pfam" id="PF03016"/>
    </source>
</evidence>
<dbReference type="InterPro" id="IPR040911">
    <property type="entry name" value="Exostosin_GT47"/>
</dbReference>
<dbReference type="PANTHER" id="PTHR11062">
    <property type="entry name" value="EXOSTOSIN HEPARAN SULFATE GLYCOSYLTRANSFERASE -RELATED"/>
    <property type="match status" value="1"/>
</dbReference>
<dbReference type="GO" id="GO:0016757">
    <property type="term" value="F:glycosyltransferase activity"/>
    <property type="evidence" value="ECO:0007669"/>
    <property type="project" value="InterPro"/>
</dbReference>
<reference evidence="4" key="1">
    <citation type="submission" date="2021-02" db="EMBL/GenBank/DDBJ databases">
        <authorList>
            <person name="Dougan E. K."/>
            <person name="Rhodes N."/>
            <person name="Thang M."/>
            <person name="Chan C."/>
        </authorList>
    </citation>
    <scope>NUCLEOTIDE SEQUENCE</scope>
</reference>
<dbReference type="Proteomes" id="UP000654075">
    <property type="component" value="Unassembled WGS sequence"/>
</dbReference>
<evidence type="ECO:0000256" key="2">
    <source>
        <dbReference type="SAM" id="SignalP"/>
    </source>
</evidence>
<dbReference type="InterPro" id="IPR004263">
    <property type="entry name" value="Exostosin"/>
</dbReference>
<sequence length="311" mass="35508">ARCWLLALLLWAAAADSRKILPSIYFYDVPRCAREEAQRALAEPQRLAAPEQLHLRGMMRQILAIEAHLDRWHRVASPEEASLFLVPAYFPLLFWLDQRVPAEEAPHLLCVKETVAQIEGLPYLARNAGYDHVILYGYEYPHWKRLSHLVLDTYSPFLGNSMLVSVSFWSQGRRSALLDAGLYQLLRVVAVPYFATWDCARQDDLLQRPRQTVVAFAGSLKNKPPYFVFRERLFVAAAAARPSFEAFVNDSRLLIEAFSAEDERRHIFARDYEAQRTVLYSNSHFCLAMPGDGNTAGRLFDSMVSGRAQLC</sequence>
<evidence type="ECO:0000313" key="5">
    <source>
        <dbReference type="Proteomes" id="UP000654075"/>
    </source>
</evidence>
<dbReference type="EMBL" id="CAJNNV010025300">
    <property type="protein sequence ID" value="CAE8613715.1"/>
    <property type="molecule type" value="Genomic_DNA"/>
</dbReference>
<accession>A0A813FGZ2</accession>
<protein>
    <recommendedName>
        <fullName evidence="3">Exostosin GT47 domain-containing protein</fullName>
    </recommendedName>
</protein>
<proteinExistence type="inferred from homology"/>
<organism evidence="4 5">
    <name type="scientific">Polarella glacialis</name>
    <name type="common">Dinoflagellate</name>
    <dbReference type="NCBI Taxonomy" id="89957"/>
    <lineage>
        <taxon>Eukaryota</taxon>
        <taxon>Sar</taxon>
        <taxon>Alveolata</taxon>
        <taxon>Dinophyceae</taxon>
        <taxon>Suessiales</taxon>
        <taxon>Suessiaceae</taxon>
        <taxon>Polarella</taxon>
    </lineage>
</organism>
<feature type="chain" id="PRO_5032483781" description="Exostosin GT47 domain-containing protein" evidence="2">
    <location>
        <begin position="18"/>
        <end position="311"/>
    </location>
</feature>
<feature type="domain" description="Exostosin GT47" evidence="3">
    <location>
        <begin position="24"/>
        <end position="306"/>
    </location>
</feature>
<dbReference type="Pfam" id="PF03016">
    <property type="entry name" value="Exostosin_GT47"/>
    <property type="match status" value="1"/>
</dbReference>
<feature type="non-terminal residue" evidence="4">
    <location>
        <position position="1"/>
    </location>
</feature>
<keyword evidence="2" id="KW-0732">Signal</keyword>
<gene>
    <name evidence="4" type="ORF">PGLA1383_LOCUS31463</name>
</gene>
<name>A0A813FGZ2_POLGL</name>
<dbReference type="OrthoDB" id="1924787at2759"/>
<comment type="caution">
    <text evidence="4">The sequence shown here is derived from an EMBL/GenBank/DDBJ whole genome shotgun (WGS) entry which is preliminary data.</text>
</comment>
<comment type="similarity">
    <text evidence="1">Belongs to the glycosyltransferase 47 family.</text>
</comment>
<evidence type="ECO:0000256" key="1">
    <source>
        <dbReference type="ARBA" id="ARBA00010271"/>
    </source>
</evidence>
<feature type="signal peptide" evidence="2">
    <location>
        <begin position="1"/>
        <end position="17"/>
    </location>
</feature>
<dbReference type="AlphaFoldDB" id="A0A813FGZ2"/>
<dbReference type="PANTHER" id="PTHR11062:SF281">
    <property type="entry name" value="EXOSTOSIN-LIKE 2"/>
    <property type="match status" value="1"/>
</dbReference>
<keyword evidence="5" id="KW-1185">Reference proteome</keyword>